<evidence type="ECO:0000256" key="7">
    <source>
        <dbReference type="ARBA" id="ARBA00022781"/>
    </source>
</evidence>
<organism evidence="14 15">
    <name type="scientific">Stenotrophobium rhamnosiphilum</name>
    <dbReference type="NCBI Taxonomy" id="2029166"/>
    <lineage>
        <taxon>Bacteria</taxon>
        <taxon>Pseudomonadati</taxon>
        <taxon>Pseudomonadota</taxon>
        <taxon>Gammaproteobacteria</taxon>
        <taxon>Nevskiales</taxon>
        <taxon>Nevskiaceae</taxon>
        <taxon>Stenotrophobium</taxon>
    </lineage>
</organism>
<dbReference type="PANTHER" id="PTHR42823">
    <property type="entry name" value="ATP SYNTHASE SUBUNIT A, CHLOROPLASTIC"/>
    <property type="match status" value="1"/>
</dbReference>
<dbReference type="PROSITE" id="PS00449">
    <property type="entry name" value="ATPASE_A"/>
    <property type="match status" value="1"/>
</dbReference>
<dbReference type="Gene3D" id="1.20.120.220">
    <property type="entry name" value="ATP synthase, F0 complex, subunit A"/>
    <property type="match status" value="1"/>
</dbReference>
<comment type="similarity">
    <text evidence="2 12 13">Belongs to the ATPase A chain family.</text>
</comment>
<evidence type="ECO:0000256" key="1">
    <source>
        <dbReference type="ARBA" id="ARBA00004141"/>
    </source>
</evidence>
<dbReference type="InterPro" id="IPR000568">
    <property type="entry name" value="ATP_synth_F0_asu"/>
</dbReference>
<dbReference type="AlphaFoldDB" id="A0A2T5MGE1"/>
<comment type="subcellular location">
    <subcellularLocation>
        <location evidence="12 13">Cell membrane</location>
        <topology evidence="12 13">Multi-pass membrane protein</topology>
    </subcellularLocation>
    <subcellularLocation>
        <location evidence="1">Membrane</location>
        <topology evidence="1">Multi-pass membrane protein</topology>
    </subcellularLocation>
</comment>
<comment type="function">
    <text evidence="12 13">Key component of the proton channel; it plays a direct role in the translocation of protons across the membrane.</text>
</comment>
<feature type="transmembrane region" description="Helical" evidence="12">
    <location>
        <begin position="150"/>
        <end position="169"/>
    </location>
</feature>
<keyword evidence="10 12" id="KW-0472">Membrane</keyword>
<evidence type="ECO:0000256" key="10">
    <source>
        <dbReference type="ARBA" id="ARBA00023136"/>
    </source>
</evidence>
<keyword evidence="11 12" id="KW-0066">ATP synthesis</keyword>
<dbReference type="Proteomes" id="UP000244248">
    <property type="component" value="Unassembled WGS sequence"/>
</dbReference>
<evidence type="ECO:0000256" key="2">
    <source>
        <dbReference type="ARBA" id="ARBA00006810"/>
    </source>
</evidence>
<accession>A0A2T5MGE1</accession>
<evidence type="ECO:0000256" key="4">
    <source>
        <dbReference type="ARBA" id="ARBA00022475"/>
    </source>
</evidence>
<keyword evidence="8 12" id="KW-1133">Transmembrane helix</keyword>
<dbReference type="GO" id="GO:0016787">
    <property type="term" value="F:hydrolase activity"/>
    <property type="evidence" value="ECO:0007669"/>
    <property type="project" value="UniProtKB-KW"/>
</dbReference>
<keyword evidence="5 12" id="KW-0138">CF(0)</keyword>
<dbReference type="GO" id="GO:0005886">
    <property type="term" value="C:plasma membrane"/>
    <property type="evidence" value="ECO:0007669"/>
    <property type="project" value="UniProtKB-SubCell"/>
</dbReference>
<evidence type="ECO:0000256" key="5">
    <source>
        <dbReference type="ARBA" id="ARBA00022547"/>
    </source>
</evidence>
<keyword evidence="7 12" id="KW-0375">Hydrogen ion transport</keyword>
<dbReference type="InterPro" id="IPR035908">
    <property type="entry name" value="F0_ATP_A_sf"/>
</dbReference>
<dbReference type="RefSeq" id="WP_107940178.1">
    <property type="nucleotide sequence ID" value="NZ_QANS01000003.1"/>
</dbReference>
<dbReference type="FunFam" id="1.20.120.220:FF:000002">
    <property type="entry name" value="ATP synthase subunit a"/>
    <property type="match status" value="1"/>
</dbReference>
<dbReference type="GO" id="GO:0042777">
    <property type="term" value="P:proton motive force-driven plasma membrane ATP synthesis"/>
    <property type="evidence" value="ECO:0007669"/>
    <property type="project" value="TreeGrafter"/>
</dbReference>
<dbReference type="OrthoDB" id="9789241at2"/>
<dbReference type="Pfam" id="PF00119">
    <property type="entry name" value="ATP-synt_A"/>
    <property type="match status" value="1"/>
</dbReference>
<dbReference type="PANTHER" id="PTHR42823:SF3">
    <property type="entry name" value="ATP SYNTHASE SUBUNIT A, CHLOROPLASTIC"/>
    <property type="match status" value="1"/>
</dbReference>
<evidence type="ECO:0000256" key="13">
    <source>
        <dbReference type="RuleBase" id="RU000483"/>
    </source>
</evidence>
<keyword evidence="9 12" id="KW-0406">Ion transport</keyword>
<evidence type="ECO:0000313" key="15">
    <source>
        <dbReference type="Proteomes" id="UP000244248"/>
    </source>
</evidence>
<feature type="transmembrane region" description="Helical" evidence="12">
    <location>
        <begin position="230"/>
        <end position="256"/>
    </location>
</feature>
<sequence>MAVENADHAAAGAEHALTPATYIGHHLSFLKHSVNQGGGFWTLHLDTLITSIILGTVVFGFLAWVVRGATAGVPGKRQAFVEVCVDFVNDQVKGIFDKSFSFVAPLALTVFVWVFAMNAMDFLPVDIIAKGLHMVGVNEFRMVPTSDVNATFALALSVWFLMIFFAIKAKGFGGFVHELFFAPFGAPKLSVNPISWILVPLAMSANFLFQMIEYISKPLSHSLRLFGNMYAGEIIFLLLWMLASTGPLGAFFGALFGTGWAIFHILIVALQAYIFMMLTVVYIAMAHEHH</sequence>
<evidence type="ECO:0000256" key="6">
    <source>
        <dbReference type="ARBA" id="ARBA00022692"/>
    </source>
</evidence>
<gene>
    <name evidence="12" type="primary">atpB</name>
    <name evidence="14" type="ORF">CJD38_09955</name>
</gene>
<protein>
    <recommendedName>
        <fullName evidence="12 13">ATP synthase subunit a</fullName>
    </recommendedName>
    <alternativeName>
        <fullName evidence="12">ATP synthase F0 sector subunit a</fullName>
    </alternativeName>
    <alternativeName>
        <fullName evidence="12">F-ATPase subunit 6</fullName>
    </alternativeName>
</protein>
<dbReference type="SUPFAM" id="SSF81336">
    <property type="entry name" value="F1F0 ATP synthase subunit A"/>
    <property type="match status" value="1"/>
</dbReference>
<dbReference type="GO" id="GO:0046933">
    <property type="term" value="F:proton-transporting ATP synthase activity, rotational mechanism"/>
    <property type="evidence" value="ECO:0007669"/>
    <property type="project" value="UniProtKB-UniRule"/>
</dbReference>
<evidence type="ECO:0000256" key="12">
    <source>
        <dbReference type="HAMAP-Rule" id="MF_01393"/>
    </source>
</evidence>
<dbReference type="NCBIfam" id="NF004477">
    <property type="entry name" value="PRK05815.1-1"/>
    <property type="match status" value="1"/>
</dbReference>
<dbReference type="EMBL" id="QANS01000003">
    <property type="protein sequence ID" value="PTU31632.1"/>
    <property type="molecule type" value="Genomic_DNA"/>
</dbReference>
<keyword evidence="6 12" id="KW-0812">Transmembrane</keyword>
<dbReference type="CDD" id="cd00310">
    <property type="entry name" value="ATP-synt_Fo_a_6"/>
    <property type="match status" value="1"/>
</dbReference>
<evidence type="ECO:0000256" key="8">
    <source>
        <dbReference type="ARBA" id="ARBA00022989"/>
    </source>
</evidence>
<evidence type="ECO:0000313" key="14">
    <source>
        <dbReference type="EMBL" id="PTU31632.1"/>
    </source>
</evidence>
<dbReference type="NCBIfam" id="TIGR01131">
    <property type="entry name" value="ATP_synt_6_or_A"/>
    <property type="match status" value="1"/>
</dbReference>
<reference evidence="14 15" key="1">
    <citation type="submission" date="2018-04" db="EMBL/GenBank/DDBJ databases">
        <title>Novel species isolated from glacier.</title>
        <authorList>
            <person name="Liu Q."/>
            <person name="Xin Y.-H."/>
        </authorList>
    </citation>
    <scope>NUCLEOTIDE SEQUENCE [LARGE SCALE GENOMIC DNA]</scope>
    <source>
        <strain evidence="14 15">GT1R17</strain>
    </source>
</reference>
<keyword evidence="15" id="KW-1185">Reference proteome</keyword>
<feature type="transmembrane region" description="Helical" evidence="12">
    <location>
        <begin position="102"/>
        <end position="129"/>
    </location>
</feature>
<evidence type="ECO:0000256" key="9">
    <source>
        <dbReference type="ARBA" id="ARBA00023065"/>
    </source>
</evidence>
<comment type="caution">
    <text evidence="14">The sequence shown here is derived from an EMBL/GenBank/DDBJ whole genome shotgun (WGS) entry which is preliminary data.</text>
</comment>
<dbReference type="InterPro" id="IPR023011">
    <property type="entry name" value="ATP_synth_F0_asu_AS"/>
</dbReference>
<keyword evidence="4 12" id="KW-1003">Cell membrane</keyword>
<name>A0A2T5MGE1_9GAMM</name>
<dbReference type="InterPro" id="IPR045082">
    <property type="entry name" value="ATP_syn_F0_a_bact/chloroplast"/>
</dbReference>
<feature type="transmembrane region" description="Helical" evidence="12">
    <location>
        <begin position="48"/>
        <end position="66"/>
    </location>
</feature>
<keyword evidence="14" id="KW-0378">Hydrolase</keyword>
<dbReference type="HAMAP" id="MF_01393">
    <property type="entry name" value="ATP_synth_a_bact"/>
    <property type="match status" value="1"/>
</dbReference>
<proteinExistence type="inferred from homology"/>
<evidence type="ECO:0000256" key="3">
    <source>
        <dbReference type="ARBA" id="ARBA00022448"/>
    </source>
</evidence>
<keyword evidence="3 12" id="KW-0813">Transport</keyword>
<evidence type="ECO:0000256" key="11">
    <source>
        <dbReference type="ARBA" id="ARBA00023310"/>
    </source>
</evidence>
<dbReference type="GO" id="GO:0045259">
    <property type="term" value="C:proton-transporting ATP synthase complex"/>
    <property type="evidence" value="ECO:0007669"/>
    <property type="project" value="UniProtKB-KW"/>
</dbReference>
<feature type="transmembrane region" description="Helical" evidence="12">
    <location>
        <begin position="262"/>
        <end position="285"/>
    </location>
</feature>